<evidence type="ECO:0000256" key="2">
    <source>
        <dbReference type="ARBA" id="ARBA00022741"/>
    </source>
</evidence>
<evidence type="ECO:0000256" key="1">
    <source>
        <dbReference type="ARBA" id="ARBA00022737"/>
    </source>
</evidence>
<evidence type="ECO:0000313" key="6">
    <source>
        <dbReference type="EMBL" id="PIS50618.1"/>
    </source>
</evidence>
<dbReference type="VEuPathDB" id="FungiDB:CJJ07_000348"/>
<name>A0A2H0ZJ42_CANAR</name>
<reference evidence="6 7" key="1">
    <citation type="journal article" date="2017" name="Clin. Infect. Dis.">
        <title>Simultaneous emergence of multidrug-resistant Candida auris on 3 continents confirmed by whole-genome sequencing and epidemiological analyses.</title>
        <authorList>
            <person name="Lockhart S.R."/>
            <person name="Etienne K.A."/>
            <person name="Vallabhaneni S."/>
            <person name="Farooqi J."/>
            <person name="Chowdhary A."/>
            <person name="Govender N.P."/>
            <person name="Colombo A.L."/>
            <person name="Calvo B."/>
            <person name="Cuomo C.A."/>
            <person name="Desjardins C.A."/>
            <person name="Berkow E.L."/>
            <person name="Castanheira M."/>
            <person name="Magobo R.E."/>
            <person name="Jabeen K."/>
            <person name="Asghar R.J."/>
            <person name="Meis J.F."/>
            <person name="Jackson B."/>
            <person name="Chiller T."/>
            <person name="Litvintseva A.P."/>
        </authorList>
    </citation>
    <scope>NUCLEOTIDE SEQUENCE [LARGE SCALE GENOMIC DNA]</scope>
    <source>
        <strain evidence="6 7">B8441</strain>
    </source>
</reference>
<dbReference type="Proteomes" id="UP000230249">
    <property type="component" value="Unassembled WGS sequence"/>
</dbReference>
<evidence type="ECO:0000313" key="7">
    <source>
        <dbReference type="Proteomes" id="UP000230249"/>
    </source>
</evidence>
<keyword evidence="7" id="KW-1185">Reference proteome</keyword>
<dbReference type="STRING" id="498019.A0A2H0ZJ42"/>
<dbReference type="VEuPathDB" id="FungiDB:QG37_04430"/>
<dbReference type="PROSITE" id="PS50893">
    <property type="entry name" value="ABC_TRANSPORTER_2"/>
    <property type="match status" value="2"/>
</dbReference>
<dbReference type="InterPro" id="IPR050611">
    <property type="entry name" value="ABCF"/>
</dbReference>
<protein>
    <recommendedName>
        <fullName evidence="4">ABC transporter domain-containing protein</fullName>
    </recommendedName>
</protein>
<evidence type="ECO:0000256" key="3">
    <source>
        <dbReference type="ARBA" id="ARBA00022840"/>
    </source>
</evidence>
<dbReference type="InterPro" id="IPR003593">
    <property type="entry name" value="AAA+_ATPase"/>
</dbReference>
<dbReference type="Gene3D" id="3.40.50.300">
    <property type="entry name" value="P-loop containing nucleotide triphosphate hydrolases"/>
    <property type="match status" value="2"/>
</dbReference>
<keyword evidence="2" id="KW-0547">Nucleotide-binding</keyword>
<dbReference type="VEuPathDB" id="FungiDB:CJI96_0005466"/>
<dbReference type="VEuPathDB" id="FungiDB:CJI97_004510"/>
<dbReference type="SUPFAM" id="SSF52540">
    <property type="entry name" value="P-loop containing nucleoside triphosphate hydrolases"/>
    <property type="match status" value="2"/>
</dbReference>
<dbReference type="VEuPathDB" id="FungiDB:CJJ09_004969"/>
<dbReference type="VEuPathDB" id="FungiDB:QG37_04065"/>
<reference evidence="5 7" key="3">
    <citation type="journal article" date="2018" name="Nat. Commun.">
        <title>Genomic insights into multidrug-resistance, mating and virulence in Candida auris and related emerging species.</title>
        <authorList>
            <person name="Munoz J.F."/>
            <person name="Gade L."/>
            <person name="Chow N.A."/>
            <person name="Loparev V.N."/>
            <person name="Juieng P."/>
            <person name="Berkow E.L."/>
            <person name="Farrer R.A."/>
            <person name="Litvintseva A.P."/>
            <person name="Cuomo C.A."/>
        </authorList>
    </citation>
    <scope>GENOME REANNOTATION</scope>
    <source>
        <strain evidence="5 7">B8441</strain>
    </source>
</reference>
<dbReference type="InterPro" id="IPR027417">
    <property type="entry name" value="P-loop_NTPase"/>
</dbReference>
<dbReference type="CDD" id="cd03221">
    <property type="entry name" value="ABCF_EF-3"/>
    <property type="match status" value="1"/>
</dbReference>
<reference evidence="6" key="2">
    <citation type="submission" date="2017-11" db="EMBL/GenBank/DDBJ databases">
        <title>Candida auris genome assembly and annotation.</title>
        <authorList>
            <person name="Munoz J.F."/>
            <person name="Gade L.G."/>
            <person name="Chow N.A."/>
            <person name="Litvintseva A.P."/>
            <person name="Loparev V.N."/>
            <person name="Cuomo C.A."/>
        </authorList>
    </citation>
    <scope>NUCLEOTIDE SEQUENCE</scope>
    <source>
        <strain evidence="6">B8441</strain>
    </source>
</reference>
<dbReference type="PROSITE" id="PS00211">
    <property type="entry name" value="ABC_TRANSPORTER_1"/>
    <property type="match status" value="1"/>
</dbReference>
<dbReference type="InterPro" id="IPR017871">
    <property type="entry name" value="ABC_transporter-like_CS"/>
</dbReference>
<dbReference type="Pfam" id="PF00005">
    <property type="entry name" value="ABC_tran"/>
    <property type="match status" value="2"/>
</dbReference>
<keyword evidence="3" id="KW-0067">ATP-binding</keyword>
<dbReference type="VEuPathDB" id="FungiDB:B9J08_004446"/>
<dbReference type="FunFam" id="3.40.50.300:FF:000011">
    <property type="entry name" value="Putative ABC transporter ATP-binding component"/>
    <property type="match status" value="1"/>
</dbReference>
<feature type="domain" description="ABC transporter" evidence="4">
    <location>
        <begin position="450"/>
        <end position="664"/>
    </location>
</feature>
<dbReference type="InterPro" id="IPR003439">
    <property type="entry name" value="ABC_transporter-like_ATP-bd"/>
</dbReference>
<dbReference type="SMART" id="SM00382">
    <property type="entry name" value="AAA"/>
    <property type="match status" value="2"/>
</dbReference>
<evidence type="ECO:0000313" key="5">
    <source>
        <dbReference type="EMBL" id="KAK8438838.1"/>
    </source>
</evidence>
<feature type="domain" description="ABC transporter" evidence="4">
    <location>
        <begin position="34"/>
        <end position="351"/>
    </location>
</feature>
<dbReference type="GO" id="GO:0016887">
    <property type="term" value="F:ATP hydrolysis activity"/>
    <property type="evidence" value="ECO:0007669"/>
    <property type="project" value="InterPro"/>
</dbReference>
<dbReference type="OMA" id="RQIAHME"/>
<dbReference type="EMBL" id="PEKT03000006">
    <property type="protein sequence ID" value="KAK8438838.1"/>
    <property type="molecule type" value="Genomic_DNA"/>
</dbReference>
<accession>A0A2H0ZJ42</accession>
<dbReference type="EMBL" id="PEKT02000008">
    <property type="protein sequence ID" value="PIS50618.1"/>
    <property type="molecule type" value="Genomic_DNA"/>
</dbReference>
<evidence type="ECO:0000259" key="4">
    <source>
        <dbReference type="PROSITE" id="PS50893"/>
    </source>
</evidence>
<comment type="caution">
    <text evidence="6">The sequence shown here is derived from an EMBL/GenBank/DDBJ whole genome shotgun (WGS) entry which is preliminary data.</text>
</comment>
<sequence length="664" mass="74116">MVRKQKATVSDEIAVTSESSRFHNETLETLSKDVYLKKVSISVGLKDLLLDADVRLNHGTKYGLIGPNGCGKTTLMKCLGYKRVSGLADNLRILYVEQLPVESTSKSVLETVLAADKDRVKLMSLLSTLEAALSSADPLKIKQAIKQVKLEEQKANLAAAQKTATERTGARGHRARKALVEQESLVAELEALSLDEVVDSNTDEAFVAQEMALQLSEQLKGYDSEEVLRSKAAKILKGLGYSDKKMQQPARVLSEGWRIRASLAAALLLQPDILLLDEPTNHLDLPTVLWLQNYLRDLKDVTLVLVSHNRAFLNEMAEETIVCKKQSLEYYDGNYDEYMENFQNRQSFLRAKADANRKKKEALEHSIEKGLNSAKKNGDDKSVQRMAARKKKLDRIGMDVNSKGHKYKLNRDRAGYHENFLEEVEVEDIVEPDHWNVEPPPPMRYSGDLLVTSNVGYKYPEGDVIFGRVSFSIGQRARIALIGANGTGKSTLIKLLTGKILPSVGHIERPGNATIGTFDQFNAEVFLAEYSSEATPLSVFMEKYPNGKESHYRGHMGKFGLRGSTAIKPLATLSGGEMARLKLALNFFESSPNLLILDEPTNHLDMQSIESLIELINKYEGAVVIASHDQYFVTKVAKEIYTFKKKQLKQLESMDEYIEEVSGP</sequence>
<dbReference type="AlphaFoldDB" id="A0A2H0ZJ42"/>
<dbReference type="GO" id="GO:0005524">
    <property type="term" value="F:ATP binding"/>
    <property type="evidence" value="ECO:0007669"/>
    <property type="project" value="UniProtKB-KW"/>
</dbReference>
<organism evidence="6">
    <name type="scientific">Candidozyma auris</name>
    <name type="common">Yeast</name>
    <name type="synonym">Candida auris</name>
    <dbReference type="NCBI Taxonomy" id="498019"/>
    <lineage>
        <taxon>Eukaryota</taxon>
        <taxon>Fungi</taxon>
        <taxon>Dikarya</taxon>
        <taxon>Ascomycota</taxon>
        <taxon>Saccharomycotina</taxon>
        <taxon>Pichiomycetes</taxon>
        <taxon>Metschnikowiaceae</taxon>
        <taxon>Candidozyma</taxon>
    </lineage>
</organism>
<dbReference type="PANTHER" id="PTHR19211">
    <property type="entry name" value="ATP-BINDING TRANSPORT PROTEIN-RELATED"/>
    <property type="match status" value="1"/>
</dbReference>
<dbReference type="PANTHER" id="PTHR19211:SF129">
    <property type="entry name" value="ABC TRANSPORTER ATP-BINDING PROTEIN"/>
    <property type="match status" value="1"/>
</dbReference>
<proteinExistence type="predicted"/>
<reference evidence="5" key="4">
    <citation type="submission" date="2024-03" db="EMBL/GenBank/DDBJ databases">
        <title>Improved genome assembly of Candida auris strain B8441 and annotation of B11205.</title>
        <authorList>
            <person name="Cauldron N.C."/>
            <person name="Shea T."/>
            <person name="Cuomo C.A."/>
        </authorList>
    </citation>
    <scope>NUCLEOTIDE SEQUENCE</scope>
    <source>
        <strain evidence="5">B8441</strain>
    </source>
</reference>
<gene>
    <name evidence="6" type="ORF">B9J08_004446</name>
    <name evidence="5" type="ORF">B9J08_05200</name>
</gene>
<keyword evidence="1" id="KW-0677">Repeat</keyword>